<evidence type="ECO:0000313" key="2">
    <source>
        <dbReference type="Proteomes" id="UP000654367"/>
    </source>
</evidence>
<dbReference type="InterPro" id="IPR023214">
    <property type="entry name" value="HAD_sf"/>
</dbReference>
<dbReference type="InterPro" id="IPR011951">
    <property type="entry name" value="HAD-SF_hydro_IA_YjjG/PynA"/>
</dbReference>
<dbReference type="NCBIfam" id="TIGR02254">
    <property type="entry name" value="YjjG_YfnB"/>
    <property type="match status" value="1"/>
</dbReference>
<dbReference type="Gene3D" id="3.40.50.1000">
    <property type="entry name" value="HAD superfamily/HAD-like"/>
    <property type="match status" value="1"/>
</dbReference>
<dbReference type="InterPro" id="IPR052550">
    <property type="entry name" value="Pyrimidine_5'-ntase_YjjG"/>
</dbReference>
<dbReference type="RefSeq" id="WP_188917476.1">
    <property type="nucleotide sequence ID" value="NZ_BMQV01000005.1"/>
</dbReference>
<organism evidence="1 2">
    <name type="scientific">Shewanella saliphila</name>
    <dbReference type="NCBI Taxonomy" id="2282698"/>
    <lineage>
        <taxon>Bacteria</taxon>
        <taxon>Pseudomonadati</taxon>
        <taxon>Pseudomonadota</taxon>
        <taxon>Gammaproteobacteria</taxon>
        <taxon>Alteromonadales</taxon>
        <taxon>Shewanellaceae</taxon>
        <taxon>Shewanella</taxon>
    </lineage>
</organism>
<dbReference type="InterPro" id="IPR023198">
    <property type="entry name" value="PGP-like_dom2"/>
</dbReference>
<dbReference type="SFLD" id="SFLDS00003">
    <property type="entry name" value="Haloacid_Dehalogenase"/>
    <property type="match status" value="1"/>
</dbReference>
<protein>
    <submittedName>
        <fullName evidence="1">dUMP phosphatase</fullName>
    </submittedName>
</protein>
<dbReference type="InterPro" id="IPR006439">
    <property type="entry name" value="HAD-SF_hydro_IA"/>
</dbReference>
<dbReference type="SFLD" id="SFLDG01129">
    <property type="entry name" value="C1.5:_HAD__Beta-PGM__Phosphata"/>
    <property type="match status" value="1"/>
</dbReference>
<evidence type="ECO:0000313" key="1">
    <source>
        <dbReference type="EMBL" id="GGP43481.1"/>
    </source>
</evidence>
<dbReference type="PANTHER" id="PTHR47478">
    <property type="match status" value="1"/>
</dbReference>
<dbReference type="Proteomes" id="UP000654367">
    <property type="component" value="Unassembled WGS sequence"/>
</dbReference>
<gene>
    <name evidence="1" type="ORF">GCM10009409_07750</name>
</gene>
<dbReference type="InterPro" id="IPR036412">
    <property type="entry name" value="HAD-like_sf"/>
</dbReference>
<dbReference type="SUPFAM" id="SSF56784">
    <property type="entry name" value="HAD-like"/>
    <property type="match status" value="1"/>
</dbReference>
<sequence length="230" mass="25559">MSNLVSKYKWILFDADETLFHFDAFAGLKLMFSRFNVEFSLDDFAAYQQVNKPLWVDYQNGLINAAHLQHTRFTHWANKLSVTPQHLNSQFLAAMGDICQPLPGARELVDSLSGKVNLGIITNGFTELQSIRLSRTGFKDAFSPVVISEQLGKAKPDVAIFNHAFSLMGEPEKHQVLMVGDNLHSDILGGINAGIDTCWLNHHGAAVSDDISPSYQVSNLTELQQLLLLS</sequence>
<dbReference type="Gene3D" id="1.10.150.240">
    <property type="entry name" value="Putative phosphatase, domain 2"/>
    <property type="match status" value="1"/>
</dbReference>
<dbReference type="PANTHER" id="PTHR47478:SF1">
    <property type="entry name" value="PYRIMIDINE 5'-NUCLEOTIDASE YJJG"/>
    <property type="match status" value="1"/>
</dbReference>
<proteinExistence type="predicted"/>
<keyword evidence="2" id="KW-1185">Reference proteome</keyword>
<dbReference type="Pfam" id="PF00702">
    <property type="entry name" value="Hydrolase"/>
    <property type="match status" value="1"/>
</dbReference>
<dbReference type="NCBIfam" id="NF006976">
    <property type="entry name" value="PRK09449.1"/>
    <property type="match status" value="1"/>
</dbReference>
<comment type="caution">
    <text evidence="1">The sequence shown here is derived from an EMBL/GenBank/DDBJ whole genome shotgun (WGS) entry which is preliminary data.</text>
</comment>
<name>A0ABQ2Q2K4_9GAMM</name>
<accession>A0ABQ2Q2K4</accession>
<dbReference type="EMBL" id="BMQV01000005">
    <property type="protein sequence ID" value="GGP43481.1"/>
    <property type="molecule type" value="Genomic_DNA"/>
</dbReference>
<reference evidence="2" key="1">
    <citation type="journal article" date="2019" name="Int. J. Syst. Evol. Microbiol.">
        <title>The Global Catalogue of Microorganisms (GCM) 10K type strain sequencing project: providing services to taxonomists for standard genome sequencing and annotation.</title>
        <authorList>
            <consortium name="The Broad Institute Genomics Platform"/>
            <consortium name="The Broad Institute Genome Sequencing Center for Infectious Disease"/>
            <person name="Wu L."/>
            <person name="Ma J."/>
        </authorList>
    </citation>
    <scope>NUCLEOTIDE SEQUENCE [LARGE SCALE GENOMIC DNA]</scope>
    <source>
        <strain evidence="2">JCM 32304</strain>
    </source>
</reference>
<dbReference type="NCBIfam" id="TIGR01549">
    <property type="entry name" value="HAD-SF-IA-v1"/>
    <property type="match status" value="1"/>
</dbReference>